<organism evidence="1">
    <name type="scientific">Siphoviridae sp. ctkyp1</name>
    <dbReference type="NCBI Taxonomy" id="2825646"/>
    <lineage>
        <taxon>Viruses</taxon>
        <taxon>Duplodnaviria</taxon>
        <taxon>Heunggongvirae</taxon>
        <taxon>Uroviricota</taxon>
        <taxon>Caudoviricetes</taxon>
    </lineage>
</organism>
<dbReference type="EMBL" id="BK015328">
    <property type="protein sequence ID" value="DAE01631.1"/>
    <property type="molecule type" value="Genomic_DNA"/>
</dbReference>
<sequence>MEKNRYRVVVLILIFCEIFCAVHIPSHDMTEHRHRDAQIIKEAAEQIYSVQMQESSETKEICNARCYIRKSIIFFEIAKSAYEITKVHVYIWQLPRGNIGGIMMKTN</sequence>
<accession>A0A8S5P3G9</accession>
<proteinExistence type="predicted"/>
<name>A0A8S5P3G9_9CAUD</name>
<reference evidence="1" key="1">
    <citation type="journal article" date="2021" name="Proc. Natl. Acad. Sci. U.S.A.">
        <title>A Catalog of Tens of Thousands of Viruses from Human Metagenomes Reveals Hidden Associations with Chronic Diseases.</title>
        <authorList>
            <person name="Tisza M.J."/>
            <person name="Buck C.B."/>
        </authorList>
    </citation>
    <scope>NUCLEOTIDE SEQUENCE</scope>
    <source>
        <strain evidence="1">Ctkyp1</strain>
    </source>
</reference>
<protein>
    <submittedName>
        <fullName evidence="1">Uncharacterized protein</fullName>
    </submittedName>
</protein>
<evidence type="ECO:0000313" key="1">
    <source>
        <dbReference type="EMBL" id="DAE01631.1"/>
    </source>
</evidence>